<dbReference type="Pfam" id="PF18730">
    <property type="entry name" value="HEPN_Cthe2314"/>
    <property type="match status" value="1"/>
</dbReference>
<dbReference type="InterPro" id="IPR041394">
    <property type="entry name" value="HEPN_Cthe2314"/>
</dbReference>
<reference evidence="2 3" key="1">
    <citation type="submission" date="2018-07" db="EMBL/GenBank/DDBJ databases">
        <title>Genomic Encyclopedia of Type Strains, Phase III (KMG-III): the genomes of soil and plant-associated and newly described type strains.</title>
        <authorList>
            <person name="Whitman W."/>
        </authorList>
    </citation>
    <scope>NUCLEOTIDE SEQUENCE [LARGE SCALE GENOMIC DNA]</scope>
    <source>
        <strain evidence="2 3">CECT 7506</strain>
    </source>
</reference>
<protein>
    <recommendedName>
        <fullName evidence="1">Cthe-2314-like HEPN domain-containing protein</fullName>
    </recommendedName>
</protein>
<name>A0A368VLX6_9BACL</name>
<dbReference type="Proteomes" id="UP000252415">
    <property type="component" value="Unassembled WGS sequence"/>
</dbReference>
<keyword evidence="3" id="KW-1185">Reference proteome</keyword>
<comment type="caution">
    <text evidence="2">The sequence shown here is derived from an EMBL/GenBank/DDBJ whole genome shotgun (WGS) entry which is preliminary data.</text>
</comment>
<proteinExistence type="predicted"/>
<dbReference type="RefSeq" id="WP_114383540.1">
    <property type="nucleotide sequence ID" value="NZ_QPJD01000020.1"/>
</dbReference>
<evidence type="ECO:0000313" key="3">
    <source>
        <dbReference type="Proteomes" id="UP000252415"/>
    </source>
</evidence>
<feature type="domain" description="Cthe-2314-like HEPN" evidence="1">
    <location>
        <begin position="51"/>
        <end position="228"/>
    </location>
</feature>
<dbReference type="OrthoDB" id="2641850at2"/>
<dbReference type="AlphaFoldDB" id="A0A368VLX6"/>
<dbReference type="EMBL" id="QPJD01000020">
    <property type="protein sequence ID" value="RCW41962.1"/>
    <property type="molecule type" value="Genomic_DNA"/>
</dbReference>
<organism evidence="2 3">
    <name type="scientific">Paenibacillus prosopidis</name>
    <dbReference type="NCBI Taxonomy" id="630520"/>
    <lineage>
        <taxon>Bacteria</taxon>
        <taxon>Bacillati</taxon>
        <taxon>Bacillota</taxon>
        <taxon>Bacilli</taxon>
        <taxon>Bacillales</taxon>
        <taxon>Paenibacillaceae</taxon>
        <taxon>Paenibacillus</taxon>
    </lineage>
</organism>
<gene>
    <name evidence="2" type="ORF">DFP97_12099</name>
</gene>
<evidence type="ECO:0000313" key="2">
    <source>
        <dbReference type="EMBL" id="RCW41962.1"/>
    </source>
</evidence>
<accession>A0A368VLX6</accession>
<sequence>MLRFLFDEPQREPKGMLAETYRLMEQFVSMLPKNIAKGGDSGHKLRKYEIWTLGLRSSLDELEQSHYAAVKFQHQITSSSVMQMTADERMNYNRYIYFDKNAFIRVFSLLDKLGTLLNELLDMRTEKIKAHFSYFTVLRNMREKKAHPELMWKLNDVKEKYKEPMTRLRKRRNTEIHYMNSEMQDDLIQSHRMYGEEVQLENIAQQSADLTQGLYLAMESLLLTFQYACSLMRNK</sequence>
<evidence type="ECO:0000259" key="1">
    <source>
        <dbReference type="Pfam" id="PF18730"/>
    </source>
</evidence>